<dbReference type="PANTHER" id="PTHR10174">
    <property type="entry name" value="ALPHA-TOCOPHEROL TRANSFER PROTEIN-RELATED"/>
    <property type="match status" value="1"/>
</dbReference>
<dbReference type="SMART" id="SM00516">
    <property type="entry name" value="SEC14"/>
    <property type="match status" value="1"/>
</dbReference>
<feature type="domain" description="CRAL-TRIO" evidence="1">
    <location>
        <begin position="143"/>
        <end position="255"/>
    </location>
</feature>
<dbReference type="AlphaFoldDB" id="A0A336K817"/>
<dbReference type="PANTHER" id="PTHR10174:SF216">
    <property type="entry name" value="CRAL-TRIO DOMAIN-CONTAINING PROTEIN-RELATED"/>
    <property type="match status" value="1"/>
</dbReference>
<evidence type="ECO:0000259" key="1">
    <source>
        <dbReference type="PROSITE" id="PS50191"/>
    </source>
</evidence>
<name>A0A336K817_CULSO</name>
<dbReference type="GO" id="GO:1902936">
    <property type="term" value="F:phosphatidylinositol bisphosphate binding"/>
    <property type="evidence" value="ECO:0007669"/>
    <property type="project" value="TreeGrafter"/>
</dbReference>
<dbReference type="SUPFAM" id="SSF46938">
    <property type="entry name" value="CRAL/TRIO N-terminal domain"/>
    <property type="match status" value="1"/>
</dbReference>
<dbReference type="PROSITE" id="PS50191">
    <property type="entry name" value="CRAL_TRIO"/>
    <property type="match status" value="1"/>
</dbReference>
<dbReference type="InterPro" id="IPR001251">
    <property type="entry name" value="CRAL-TRIO_dom"/>
</dbReference>
<organism evidence="2">
    <name type="scientific">Culicoides sonorensis</name>
    <name type="common">Biting midge</name>
    <dbReference type="NCBI Taxonomy" id="179676"/>
    <lineage>
        <taxon>Eukaryota</taxon>
        <taxon>Metazoa</taxon>
        <taxon>Ecdysozoa</taxon>
        <taxon>Arthropoda</taxon>
        <taxon>Hexapoda</taxon>
        <taxon>Insecta</taxon>
        <taxon>Pterygota</taxon>
        <taxon>Neoptera</taxon>
        <taxon>Endopterygota</taxon>
        <taxon>Diptera</taxon>
        <taxon>Nematocera</taxon>
        <taxon>Chironomoidea</taxon>
        <taxon>Ceratopogonidae</taxon>
        <taxon>Ceratopogoninae</taxon>
        <taxon>Culicoides</taxon>
        <taxon>Monoculicoides</taxon>
    </lineage>
</organism>
<dbReference type="Pfam" id="PF00650">
    <property type="entry name" value="CRAL_TRIO"/>
    <property type="match status" value="1"/>
</dbReference>
<protein>
    <submittedName>
        <fullName evidence="2">CSON004673 protein</fullName>
    </submittedName>
</protein>
<dbReference type="Gene3D" id="1.10.8.20">
    <property type="entry name" value="N-terminal domain of phosphatidylinositol transfer protein sec14p"/>
    <property type="match status" value="1"/>
</dbReference>
<dbReference type="EMBL" id="UFQS01000194">
    <property type="protein sequence ID" value="SSX01054.1"/>
    <property type="molecule type" value="Genomic_DNA"/>
</dbReference>
<gene>
    <name evidence="2" type="primary">CSON004673</name>
</gene>
<dbReference type="Gene3D" id="3.40.525.10">
    <property type="entry name" value="CRAL-TRIO lipid binding domain"/>
    <property type="match status" value="1"/>
</dbReference>
<dbReference type="SUPFAM" id="SSF52087">
    <property type="entry name" value="CRAL/TRIO domain"/>
    <property type="match status" value="1"/>
</dbReference>
<dbReference type="CDD" id="cd00170">
    <property type="entry name" value="SEC14"/>
    <property type="match status" value="1"/>
</dbReference>
<dbReference type="InterPro" id="IPR036865">
    <property type="entry name" value="CRAL-TRIO_dom_sf"/>
</dbReference>
<reference evidence="2" key="1">
    <citation type="submission" date="2018-04" db="EMBL/GenBank/DDBJ databases">
        <authorList>
            <person name="Go L.Y."/>
            <person name="Mitchell J.A."/>
        </authorList>
    </citation>
    <scope>NUCLEOTIDE SEQUENCE</scope>
    <source>
        <tissue evidence="2">Whole organism</tissue>
    </source>
</reference>
<dbReference type="GO" id="GO:0016020">
    <property type="term" value="C:membrane"/>
    <property type="evidence" value="ECO:0007669"/>
    <property type="project" value="TreeGrafter"/>
</dbReference>
<sequence length="308" mass="35541">MLDIRPISPELAAIAQNECFEVPERMEEDVKTLRYWIEKSPYIRANLTDQGLVSILRASKYSLEKAKKKIDVGLTVRTLMPEMFSNLYPITDQMKEILDLGIQCPLPLAGPDAPRVLLNRDGLNDPQKHNIYDIMKVNGMCGDLLFSTCDNFAISGFAAVIDQQFLTFEHIKQMNPTFIKKMAYAFQEGSPYRLKGLHFINFSPWIVKIFNFFKMFLNEKTKSRIYVHESLEELYKYVPRKILPSEYGGEAGPVDTLVKEFNKFVLENEEFFKTQQMLGTDEKKRPGKPKTSESVFGLEGSFRQLEFD</sequence>
<evidence type="ECO:0000313" key="2">
    <source>
        <dbReference type="EMBL" id="SSX01054.1"/>
    </source>
</evidence>
<proteinExistence type="predicted"/>
<accession>A0A336K817</accession>
<dbReference type="PRINTS" id="PR00180">
    <property type="entry name" value="CRETINALDHBP"/>
</dbReference>
<dbReference type="EMBL" id="UFQT01000194">
    <property type="protein sequence ID" value="SSX21434.1"/>
    <property type="molecule type" value="Genomic_DNA"/>
</dbReference>
<evidence type="ECO:0000313" key="3">
    <source>
        <dbReference type="EMBL" id="SSX21434.1"/>
    </source>
</evidence>
<dbReference type="VEuPathDB" id="VectorBase:CSON004673"/>
<dbReference type="OMA" id="CDYESIF"/>
<reference evidence="3" key="2">
    <citation type="submission" date="2018-07" db="EMBL/GenBank/DDBJ databases">
        <authorList>
            <person name="Quirk P.G."/>
            <person name="Krulwich T.A."/>
        </authorList>
    </citation>
    <scope>NUCLEOTIDE SEQUENCE</scope>
</reference>
<dbReference type="InterPro" id="IPR036273">
    <property type="entry name" value="CRAL/TRIO_N_dom_sf"/>
</dbReference>
<dbReference type="Gene3D" id="1.20.5.1200">
    <property type="entry name" value="Alpha-tocopherol transfer"/>
    <property type="match status" value="1"/>
</dbReference>